<feature type="region of interest" description="Disordered" evidence="10">
    <location>
        <begin position="222"/>
        <end position="255"/>
    </location>
</feature>
<dbReference type="Proteomes" id="UP000077755">
    <property type="component" value="Chromosome 4"/>
</dbReference>
<dbReference type="GO" id="GO:0046872">
    <property type="term" value="F:metal ion binding"/>
    <property type="evidence" value="ECO:0007669"/>
    <property type="project" value="UniProtKB-KW"/>
</dbReference>
<dbReference type="PROSITE" id="PS50811">
    <property type="entry name" value="WRKY"/>
    <property type="match status" value="2"/>
</dbReference>
<evidence type="ECO:0000313" key="13">
    <source>
        <dbReference type="EMBL" id="WOG98852.1"/>
    </source>
</evidence>
<feature type="region of interest" description="Disordered" evidence="10">
    <location>
        <begin position="296"/>
        <end position="350"/>
    </location>
</feature>
<feature type="compositionally biased region" description="Polar residues" evidence="10">
    <location>
        <begin position="131"/>
        <end position="145"/>
    </location>
</feature>
<feature type="region of interest" description="Disordered" evidence="10">
    <location>
        <begin position="477"/>
        <end position="531"/>
    </location>
</feature>
<comment type="similarity">
    <text evidence="9">Belongs to the WRKY group I family.</text>
</comment>
<organism evidence="12">
    <name type="scientific">Daucus carota subsp. sativus</name>
    <name type="common">Carrot</name>
    <dbReference type="NCBI Taxonomy" id="79200"/>
    <lineage>
        <taxon>Eukaryota</taxon>
        <taxon>Viridiplantae</taxon>
        <taxon>Streptophyta</taxon>
        <taxon>Embryophyta</taxon>
        <taxon>Tracheophyta</taxon>
        <taxon>Spermatophyta</taxon>
        <taxon>Magnoliopsida</taxon>
        <taxon>eudicotyledons</taxon>
        <taxon>Gunneridae</taxon>
        <taxon>Pentapetalae</taxon>
        <taxon>asterids</taxon>
        <taxon>campanulids</taxon>
        <taxon>Apiales</taxon>
        <taxon>Apiaceae</taxon>
        <taxon>Apioideae</taxon>
        <taxon>Scandiceae</taxon>
        <taxon>Daucinae</taxon>
        <taxon>Daucus</taxon>
        <taxon>Daucus sect. Daucus</taxon>
    </lineage>
</organism>
<feature type="region of interest" description="Disordered" evidence="10">
    <location>
        <begin position="1"/>
        <end position="145"/>
    </location>
</feature>
<feature type="compositionally biased region" description="Basic and acidic residues" evidence="10">
    <location>
        <begin position="244"/>
        <end position="255"/>
    </location>
</feature>
<dbReference type="Gene3D" id="2.20.25.80">
    <property type="entry name" value="WRKY domain"/>
    <property type="match status" value="2"/>
</dbReference>
<dbReference type="InterPro" id="IPR003657">
    <property type="entry name" value="WRKY_dom"/>
</dbReference>
<dbReference type="OMA" id="SCKSDSP"/>
<keyword evidence="4" id="KW-0862">Zinc</keyword>
<feature type="compositionally biased region" description="Basic and acidic residues" evidence="10">
    <location>
        <begin position="507"/>
        <end position="516"/>
    </location>
</feature>
<evidence type="ECO:0000259" key="11">
    <source>
        <dbReference type="PROSITE" id="PS50811"/>
    </source>
</evidence>
<dbReference type="EMBL" id="CP093346">
    <property type="protein sequence ID" value="WOG98852.1"/>
    <property type="molecule type" value="Genomic_DNA"/>
</dbReference>
<feature type="compositionally biased region" description="Basic and acidic residues" evidence="10">
    <location>
        <begin position="374"/>
        <end position="387"/>
    </location>
</feature>
<evidence type="ECO:0000256" key="8">
    <source>
        <dbReference type="ARBA" id="ARBA00023242"/>
    </source>
</evidence>
<protein>
    <recommendedName>
        <fullName evidence="11">WRKY domain-containing protein</fullName>
    </recommendedName>
</protein>
<dbReference type="GO" id="GO:0003700">
    <property type="term" value="F:DNA-binding transcription factor activity"/>
    <property type="evidence" value="ECO:0007669"/>
    <property type="project" value="InterPro"/>
</dbReference>
<keyword evidence="5" id="KW-0805">Transcription regulation</keyword>
<reference evidence="13" key="2">
    <citation type="submission" date="2022-03" db="EMBL/GenBank/DDBJ databases">
        <title>Draft title - Genomic analysis of global carrot germplasm unveils the trajectory of domestication and the origin of high carotenoid orange carrot.</title>
        <authorList>
            <person name="Iorizzo M."/>
            <person name="Ellison S."/>
            <person name="Senalik D."/>
            <person name="Macko-Podgorni A."/>
            <person name="Grzebelus D."/>
            <person name="Bostan H."/>
            <person name="Rolling W."/>
            <person name="Curaba J."/>
            <person name="Simon P."/>
        </authorList>
    </citation>
    <scope>NUCLEOTIDE SEQUENCE</scope>
    <source>
        <tissue evidence="13">Leaf</tissue>
    </source>
</reference>
<evidence type="ECO:0000313" key="14">
    <source>
        <dbReference type="Proteomes" id="UP000077755"/>
    </source>
</evidence>
<evidence type="ECO:0000256" key="4">
    <source>
        <dbReference type="ARBA" id="ARBA00022833"/>
    </source>
</evidence>
<evidence type="ECO:0000256" key="1">
    <source>
        <dbReference type="ARBA" id="ARBA00004123"/>
    </source>
</evidence>
<accession>A0A165Z890</accession>
<dbReference type="OrthoDB" id="1918969at2759"/>
<dbReference type="Gramene" id="KZM99734">
    <property type="protein sequence ID" value="KZM99734"/>
    <property type="gene ID" value="DCAR_012904"/>
</dbReference>
<feature type="compositionally biased region" description="Polar residues" evidence="10">
    <location>
        <begin position="397"/>
        <end position="406"/>
    </location>
</feature>
<feature type="region of interest" description="Disordered" evidence="10">
    <location>
        <begin position="188"/>
        <end position="209"/>
    </location>
</feature>
<keyword evidence="6" id="KW-0238">DNA-binding</keyword>
<evidence type="ECO:0000256" key="10">
    <source>
        <dbReference type="SAM" id="MobiDB-lite"/>
    </source>
</evidence>
<dbReference type="SUPFAM" id="SSF118290">
    <property type="entry name" value="WRKY DNA-binding domain"/>
    <property type="match status" value="2"/>
</dbReference>
<dbReference type="PANTHER" id="PTHR31221">
    <property type="entry name" value="WRKY TRANSCRIPTION FACTOR PROTEIN 1-RELATED"/>
    <property type="match status" value="1"/>
</dbReference>
<dbReference type="InterPro" id="IPR036576">
    <property type="entry name" value="WRKY_dom_sf"/>
</dbReference>
<dbReference type="InterPro" id="IPR044810">
    <property type="entry name" value="WRKY_plant"/>
</dbReference>
<feature type="compositionally biased region" description="Polar residues" evidence="10">
    <location>
        <begin position="54"/>
        <end position="74"/>
    </location>
</feature>
<dbReference type="PANTHER" id="PTHR31221:SF193">
    <property type="entry name" value="WRKY TRANSCRIPTION FACTOR PROTEIN 1-RELATED"/>
    <property type="match status" value="1"/>
</dbReference>
<feature type="compositionally biased region" description="Basic and acidic residues" evidence="10">
    <location>
        <begin position="322"/>
        <end position="344"/>
    </location>
</feature>
<evidence type="ECO:0000256" key="3">
    <source>
        <dbReference type="ARBA" id="ARBA00022737"/>
    </source>
</evidence>
<gene>
    <name evidence="12" type="ORF">DCAR_012904</name>
    <name evidence="13" type="ORF">DCAR_0418198</name>
</gene>
<dbReference type="AlphaFoldDB" id="A0A165Z890"/>
<dbReference type="KEGG" id="dcr:108219601"/>
<dbReference type="EMBL" id="LNRQ01000004">
    <property type="protein sequence ID" value="KZM99734.1"/>
    <property type="molecule type" value="Genomic_DNA"/>
</dbReference>
<feature type="domain" description="WRKY" evidence="11">
    <location>
        <begin position="419"/>
        <end position="484"/>
    </location>
</feature>
<feature type="domain" description="WRKY" evidence="11">
    <location>
        <begin position="251"/>
        <end position="309"/>
    </location>
</feature>
<keyword evidence="14" id="KW-1185">Reference proteome</keyword>
<feature type="compositionally biased region" description="Polar residues" evidence="10">
    <location>
        <begin position="99"/>
        <end position="111"/>
    </location>
</feature>
<evidence type="ECO:0000256" key="2">
    <source>
        <dbReference type="ARBA" id="ARBA00022723"/>
    </source>
</evidence>
<comment type="subcellular location">
    <subcellularLocation>
        <location evidence="1">Nucleus</location>
    </subcellularLocation>
</comment>
<evidence type="ECO:0000256" key="5">
    <source>
        <dbReference type="ARBA" id="ARBA00023015"/>
    </source>
</evidence>
<evidence type="ECO:0000313" key="12">
    <source>
        <dbReference type="EMBL" id="KZM99734.1"/>
    </source>
</evidence>
<dbReference type="GO" id="GO:0005634">
    <property type="term" value="C:nucleus"/>
    <property type="evidence" value="ECO:0007669"/>
    <property type="project" value="UniProtKB-SubCell"/>
</dbReference>
<name>A0A165Z890_DAUCS</name>
<keyword evidence="7" id="KW-0804">Transcription</keyword>
<dbReference type="SMART" id="SM00774">
    <property type="entry name" value="WRKY"/>
    <property type="match status" value="2"/>
</dbReference>
<dbReference type="FunFam" id="2.20.25.80:FF:000003">
    <property type="entry name" value="WRKY transcription factor 57"/>
    <property type="match status" value="1"/>
</dbReference>
<dbReference type="Pfam" id="PF03106">
    <property type="entry name" value="WRKY"/>
    <property type="match status" value="2"/>
</dbReference>
<dbReference type="FunFam" id="2.20.25.80:FF:000006">
    <property type="entry name" value="WRKY transcription factor"/>
    <property type="match status" value="1"/>
</dbReference>
<sequence>MLKAHVVTSREGMPDAISVDKYQQGENPDAVFHDSVSNQKEIPPSGVHDKEEQGNLQQRQKPSEAGASQVSQEVSIGRVESEKLPNNLKPVQSLDDITDASQSNQDGSSISMVHETEPVSLHQGHSYDSAIRTSESCQEGSSLSTIPELELDNSLPTQSLGTIILTSKTAEHGTALSTVPENVQDTLQQNQDPDTCLSVSKSDQEKSSLSIMQEKVLEKLPLRRNPDIGVQPLQSVQEGSPRSKLPEKPSEDGYNWRKYGQKLVRGNQFVRSYYKCTFLSCPAKKQVERTHEGNITNINCRGNHEHPKPQQSPQTPVPLQAKRPEKSPVTRSEDETTDVHKEIPHQIVLIETPKPLRVQASVDVMESSASKSNKTKDRVDQDADPESKRRKRDNSTSDDVLSSANRTNGGTRIVIQSTSLVDIVNDGYRWRKYGQKLVKGNANPRSYYRCSNTGCPVKKHVERASHDSKVVITTYEGQHDHTMPSARTVTHNTSGADTNANPQNGEARSDTEEKETPTSGLEMVVHVGASE</sequence>
<keyword evidence="3" id="KW-0677">Repeat</keyword>
<proteinExistence type="inferred from homology"/>
<evidence type="ECO:0000256" key="9">
    <source>
        <dbReference type="ARBA" id="ARBA00061157"/>
    </source>
</evidence>
<feature type="compositionally biased region" description="Polar residues" evidence="10">
    <location>
        <begin position="485"/>
        <end position="506"/>
    </location>
</feature>
<reference evidence="12" key="1">
    <citation type="journal article" date="2016" name="Nat. Genet.">
        <title>A high-quality carrot genome assembly provides new insights into carotenoid accumulation and asterid genome evolution.</title>
        <authorList>
            <person name="Iorizzo M."/>
            <person name="Ellison S."/>
            <person name="Senalik D."/>
            <person name="Zeng P."/>
            <person name="Satapoomin P."/>
            <person name="Huang J."/>
            <person name="Bowman M."/>
            <person name="Iovene M."/>
            <person name="Sanseverino W."/>
            <person name="Cavagnaro P."/>
            <person name="Yildiz M."/>
            <person name="Macko-Podgorni A."/>
            <person name="Moranska E."/>
            <person name="Grzebelus E."/>
            <person name="Grzebelus D."/>
            <person name="Ashrafi H."/>
            <person name="Zheng Z."/>
            <person name="Cheng S."/>
            <person name="Spooner D."/>
            <person name="Van Deynze A."/>
            <person name="Simon P."/>
        </authorList>
    </citation>
    <scope>NUCLEOTIDE SEQUENCE [LARGE SCALE GENOMIC DNA]</scope>
    <source>
        <tissue evidence="12">Leaf</tissue>
    </source>
</reference>
<evidence type="ECO:0000256" key="7">
    <source>
        <dbReference type="ARBA" id="ARBA00023163"/>
    </source>
</evidence>
<evidence type="ECO:0000256" key="6">
    <source>
        <dbReference type="ARBA" id="ARBA00023125"/>
    </source>
</evidence>
<keyword evidence="2" id="KW-0479">Metal-binding</keyword>
<keyword evidence="8" id="KW-0539">Nucleus</keyword>
<dbReference type="GO" id="GO:0043565">
    <property type="term" value="F:sequence-specific DNA binding"/>
    <property type="evidence" value="ECO:0007669"/>
    <property type="project" value="InterPro"/>
</dbReference>
<feature type="region of interest" description="Disordered" evidence="10">
    <location>
        <begin position="362"/>
        <end position="406"/>
    </location>
</feature>